<dbReference type="PANTHER" id="PTHR43777:SF1">
    <property type="entry name" value="MOLYBDENUM COFACTOR CYTIDYLYLTRANSFERASE"/>
    <property type="match status" value="1"/>
</dbReference>
<dbReference type="EMBL" id="UINC01171307">
    <property type="protein sequence ID" value="SVD75806.1"/>
    <property type="molecule type" value="Genomic_DNA"/>
</dbReference>
<dbReference type="InterPro" id="IPR029044">
    <property type="entry name" value="Nucleotide-diphossugar_trans"/>
</dbReference>
<reference evidence="1" key="1">
    <citation type="submission" date="2018-05" db="EMBL/GenBank/DDBJ databases">
        <authorList>
            <person name="Lanie J.A."/>
            <person name="Ng W.-L."/>
            <person name="Kazmierczak K.M."/>
            <person name="Andrzejewski T.M."/>
            <person name="Davidsen T.M."/>
            <person name="Wayne K.J."/>
            <person name="Tettelin H."/>
            <person name="Glass J.I."/>
            <person name="Rusch D."/>
            <person name="Podicherti R."/>
            <person name="Tsui H.-C.T."/>
            <person name="Winkler M.E."/>
        </authorList>
    </citation>
    <scope>NUCLEOTIDE SEQUENCE</scope>
</reference>
<proteinExistence type="predicted"/>
<name>A0A382XXQ0_9ZZZZ</name>
<evidence type="ECO:0000313" key="1">
    <source>
        <dbReference type="EMBL" id="SVD75806.1"/>
    </source>
</evidence>
<protein>
    <recommendedName>
        <fullName evidence="2">MobA-like NTP transferase domain-containing protein</fullName>
    </recommendedName>
</protein>
<evidence type="ECO:0008006" key="2">
    <source>
        <dbReference type="Google" id="ProtNLM"/>
    </source>
</evidence>
<gene>
    <name evidence="1" type="ORF">METZ01_LOCUS428660</name>
</gene>
<dbReference type="AlphaFoldDB" id="A0A382XXQ0"/>
<feature type="non-terminal residue" evidence="1">
    <location>
        <position position="1"/>
    </location>
</feature>
<sequence length="73" mass="7701">AICVPTSNGKRGNPVIWDARFFSEMTAVSGDVGARHLIGEYDDLVCEVEIGDGGVLVDIDTPQALHSVRATAS</sequence>
<organism evidence="1">
    <name type="scientific">marine metagenome</name>
    <dbReference type="NCBI Taxonomy" id="408172"/>
    <lineage>
        <taxon>unclassified sequences</taxon>
        <taxon>metagenomes</taxon>
        <taxon>ecological metagenomes</taxon>
    </lineage>
</organism>
<dbReference type="Gene3D" id="3.90.550.10">
    <property type="entry name" value="Spore Coat Polysaccharide Biosynthesis Protein SpsA, Chain A"/>
    <property type="match status" value="1"/>
</dbReference>
<accession>A0A382XXQ0</accession>
<dbReference type="PANTHER" id="PTHR43777">
    <property type="entry name" value="MOLYBDENUM COFACTOR CYTIDYLYLTRANSFERASE"/>
    <property type="match status" value="1"/>
</dbReference>